<evidence type="ECO:0000256" key="1">
    <source>
        <dbReference type="ARBA" id="ARBA00004651"/>
    </source>
</evidence>
<feature type="transmembrane region" description="Helical" evidence="6">
    <location>
        <begin position="368"/>
        <end position="385"/>
    </location>
</feature>
<feature type="transmembrane region" description="Helical" evidence="6">
    <location>
        <begin position="175"/>
        <end position="195"/>
    </location>
</feature>
<evidence type="ECO:0000256" key="4">
    <source>
        <dbReference type="ARBA" id="ARBA00022989"/>
    </source>
</evidence>
<sequence length="418" mass="45118">MDTQEGAPIELSKELGLKEALGIAIGALIGGGVFSILGLVIIKSGPAAFLAFILAGVVSTFTAYSYTFLALKYPKAGGAFIYAKEAFKSKIFSGSLGILLWLGYSFSVSLYAMTFGRYFAEIFNFGHKPFLNPKILFPAFLNTPILAFAFQLLSITLFIAINLLGVKESSKMQNFLVFLKVTILLIYVIMGLTAVKSSNFQPFFSDAGVYGVLISSVLIFVAMEGFEILTNSVEEMKNPQRDLPIGMFVSIIIVLIIYVSVAIVTVGVLGMGNIDEEMGEVILTVSAQSFLPIAGTFLMAGAAIISTASAINATLLGSSRLSYMLSHEGVIPAKIAEINSKTRVPTRAIIISGVMSIIFILFFDIETVATAASLIFMLIFGAVNLSAIKLLEGKKRIVSVIGVIFIIVYWVFWIIDKI</sequence>
<proteinExistence type="predicted"/>
<feature type="transmembrane region" description="Helical" evidence="6">
    <location>
        <begin position="48"/>
        <end position="71"/>
    </location>
</feature>
<keyword evidence="5 6" id="KW-0472">Membrane</keyword>
<dbReference type="PIRSF" id="PIRSF006060">
    <property type="entry name" value="AA_transporter"/>
    <property type="match status" value="1"/>
</dbReference>
<comment type="subcellular location">
    <subcellularLocation>
        <location evidence="1">Cell membrane</location>
        <topology evidence="1">Multi-pass membrane protein</topology>
    </subcellularLocation>
</comment>
<organism evidence="7">
    <name type="scientific">Candidatus Heimdallarchaeum aukensis</name>
    <dbReference type="NCBI Taxonomy" id="2876573"/>
    <lineage>
        <taxon>Archaea</taxon>
        <taxon>Promethearchaeati</taxon>
        <taxon>Candidatus Heimdallarchaeota</taxon>
        <taxon>Candidatus Heimdallarchaeia (ex Rinke et al. 2021) (nom. nud.)</taxon>
        <taxon>Candidatus Heimdallarchaeales</taxon>
        <taxon>Candidatus Heimdallarchaeaceae</taxon>
        <taxon>Candidatus Heimdallarchaeum</taxon>
    </lineage>
</organism>
<feature type="transmembrane region" description="Helical" evidence="6">
    <location>
        <begin position="91"/>
        <end position="115"/>
    </location>
</feature>
<feature type="transmembrane region" description="Helical" evidence="6">
    <location>
        <begin position="247"/>
        <end position="270"/>
    </location>
</feature>
<keyword evidence="4 6" id="KW-1133">Transmembrane helix</keyword>
<feature type="transmembrane region" description="Helical" evidence="6">
    <location>
        <begin position="290"/>
        <end position="316"/>
    </location>
</feature>
<protein>
    <submittedName>
        <fullName evidence="7">Amino acid permease</fullName>
    </submittedName>
</protein>
<keyword evidence="3 6" id="KW-0812">Transmembrane</keyword>
<keyword evidence="2" id="KW-1003">Cell membrane</keyword>
<evidence type="ECO:0000313" key="7">
    <source>
        <dbReference type="EMBL" id="UJG40762.1"/>
    </source>
</evidence>
<name>A0A9Y1BKY5_9ARCH</name>
<feature type="transmembrane region" description="Helical" evidence="6">
    <location>
        <begin position="20"/>
        <end position="42"/>
    </location>
</feature>
<evidence type="ECO:0000256" key="2">
    <source>
        <dbReference type="ARBA" id="ARBA00022475"/>
    </source>
</evidence>
<dbReference type="InterPro" id="IPR002293">
    <property type="entry name" value="AA/rel_permease1"/>
</dbReference>
<dbReference type="PANTHER" id="PTHR42770:SF11">
    <property type="entry name" value="INNER MEMBRANE TRANSPORT PROTEIN YBAT"/>
    <property type="match status" value="1"/>
</dbReference>
<evidence type="ECO:0000256" key="3">
    <source>
        <dbReference type="ARBA" id="ARBA00022692"/>
    </source>
</evidence>
<dbReference type="AlphaFoldDB" id="A0A9Y1BKY5"/>
<reference evidence="7" key="1">
    <citation type="journal article" date="2022" name="Nat. Microbiol.">
        <title>Unique mobile elements and scalable gene flow at the prokaryote-eukaryote boundary revealed by circularized Asgard archaea genomes.</title>
        <authorList>
            <person name="Wu F."/>
            <person name="Speth D.R."/>
            <person name="Philosof A."/>
            <person name="Cremiere A."/>
            <person name="Narayanan A."/>
            <person name="Barco R.A."/>
            <person name="Connon S.A."/>
            <person name="Amend J.P."/>
            <person name="Antoshechkin I.A."/>
            <person name="Orphan V.J."/>
        </authorList>
    </citation>
    <scope>NUCLEOTIDE SEQUENCE</scope>
    <source>
        <strain evidence="7">PM71</strain>
    </source>
</reference>
<dbReference type="InterPro" id="IPR050367">
    <property type="entry name" value="APC_superfamily"/>
</dbReference>
<dbReference type="PANTHER" id="PTHR42770">
    <property type="entry name" value="AMINO ACID TRANSPORTER-RELATED"/>
    <property type="match status" value="1"/>
</dbReference>
<feature type="transmembrane region" description="Helical" evidence="6">
    <location>
        <begin position="135"/>
        <end position="163"/>
    </location>
</feature>
<accession>A0A9Y1BKY5</accession>
<evidence type="ECO:0000256" key="5">
    <source>
        <dbReference type="ARBA" id="ARBA00023136"/>
    </source>
</evidence>
<dbReference type="Pfam" id="PF13520">
    <property type="entry name" value="AA_permease_2"/>
    <property type="match status" value="1"/>
</dbReference>
<dbReference type="Gene3D" id="1.20.1740.10">
    <property type="entry name" value="Amino acid/polyamine transporter I"/>
    <property type="match status" value="1"/>
</dbReference>
<feature type="transmembrane region" description="Helical" evidence="6">
    <location>
        <begin position="207"/>
        <end position="226"/>
    </location>
</feature>
<dbReference type="Proteomes" id="UP001201020">
    <property type="component" value="Chromosome"/>
</dbReference>
<feature type="transmembrane region" description="Helical" evidence="6">
    <location>
        <begin position="397"/>
        <end position="415"/>
    </location>
</feature>
<gene>
    <name evidence="7" type="ORF">K9W45_13115</name>
</gene>
<dbReference type="GO" id="GO:0022857">
    <property type="term" value="F:transmembrane transporter activity"/>
    <property type="evidence" value="ECO:0007669"/>
    <property type="project" value="InterPro"/>
</dbReference>
<evidence type="ECO:0000256" key="6">
    <source>
        <dbReference type="SAM" id="Phobius"/>
    </source>
</evidence>
<dbReference type="GO" id="GO:0005886">
    <property type="term" value="C:plasma membrane"/>
    <property type="evidence" value="ECO:0007669"/>
    <property type="project" value="UniProtKB-SubCell"/>
</dbReference>
<feature type="transmembrane region" description="Helical" evidence="6">
    <location>
        <begin position="344"/>
        <end position="362"/>
    </location>
</feature>
<dbReference type="EMBL" id="CP084166">
    <property type="protein sequence ID" value="UJG40762.1"/>
    <property type="molecule type" value="Genomic_DNA"/>
</dbReference>